<reference evidence="4 5" key="1">
    <citation type="journal article" date="2018" name="Microbiome">
        <title>Fine metagenomic profile of the Mediterranean stratified and mixed water columns revealed by assembly and recruitment.</title>
        <authorList>
            <person name="Haro-Moreno J.M."/>
            <person name="Lopez-Perez M."/>
            <person name="De La Torre J.R."/>
            <person name="Picazo A."/>
            <person name="Camacho A."/>
            <person name="Rodriguez-Valera F."/>
        </authorList>
    </citation>
    <scope>NUCLEOTIDE SEQUENCE [LARGE SCALE GENOMIC DNA]</scope>
    <source>
        <strain evidence="4">MED-G57</strain>
    </source>
</reference>
<gene>
    <name evidence="4" type="ORF">DBW71_02055</name>
</gene>
<sequence>MVIENRKKIISALLSILEKNNYNSVTIEKISRSSKLKKETILAEFADIESIVFAYLNQVDIEMLERVRNETDLSDPHELMFNMIINRLEIYDRNRKSILNLLSNKSKFRYKYFLLSTKLSQLFDGIYQGNKDEDKYIAHFSKNLGFIYIYKQVLNKWLNNNDMSVIMAYIDKQIQKGEMYYGYIKTPINILDNFLLKIKKTSNSFN</sequence>
<dbReference type="InterPro" id="IPR009057">
    <property type="entry name" value="Homeodomain-like_sf"/>
</dbReference>
<comment type="caution">
    <text evidence="4">The sequence shown here is derived from an EMBL/GenBank/DDBJ whole genome shotgun (WGS) entry which is preliminary data.</text>
</comment>
<dbReference type="InterPro" id="IPR001647">
    <property type="entry name" value="HTH_TetR"/>
</dbReference>
<dbReference type="SUPFAM" id="SSF46689">
    <property type="entry name" value="Homeodomain-like"/>
    <property type="match status" value="1"/>
</dbReference>
<dbReference type="AlphaFoldDB" id="A0A368DPW3"/>
<organism evidence="4 5">
    <name type="scientific">PS1 clade bacterium</name>
    <dbReference type="NCBI Taxonomy" id="2175152"/>
    <lineage>
        <taxon>Bacteria</taxon>
        <taxon>Pseudomonadati</taxon>
        <taxon>Pseudomonadota</taxon>
        <taxon>Alphaproteobacteria</taxon>
        <taxon>PS1 clade</taxon>
    </lineage>
</organism>
<evidence type="ECO:0000256" key="2">
    <source>
        <dbReference type="PROSITE-ProRule" id="PRU00335"/>
    </source>
</evidence>
<evidence type="ECO:0000313" key="4">
    <source>
        <dbReference type="EMBL" id="RCL73877.1"/>
    </source>
</evidence>
<dbReference type="Proteomes" id="UP000253570">
    <property type="component" value="Unassembled WGS sequence"/>
</dbReference>
<evidence type="ECO:0000256" key="1">
    <source>
        <dbReference type="ARBA" id="ARBA00023125"/>
    </source>
</evidence>
<dbReference type="PROSITE" id="PS50977">
    <property type="entry name" value="HTH_TETR_2"/>
    <property type="match status" value="1"/>
</dbReference>
<feature type="DNA-binding region" description="H-T-H motif" evidence="2">
    <location>
        <begin position="26"/>
        <end position="45"/>
    </location>
</feature>
<protein>
    <submittedName>
        <fullName evidence="4">TetR/AcrR family transcriptional regulator</fullName>
    </submittedName>
</protein>
<name>A0A368DPW3_9PROT</name>
<evidence type="ECO:0000313" key="5">
    <source>
        <dbReference type="Proteomes" id="UP000253570"/>
    </source>
</evidence>
<dbReference type="EMBL" id="QOQD01000004">
    <property type="protein sequence ID" value="RCL73877.1"/>
    <property type="molecule type" value="Genomic_DNA"/>
</dbReference>
<dbReference type="GO" id="GO:0003677">
    <property type="term" value="F:DNA binding"/>
    <property type="evidence" value="ECO:0007669"/>
    <property type="project" value="UniProtKB-UniRule"/>
</dbReference>
<dbReference type="Gene3D" id="1.10.357.10">
    <property type="entry name" value="Tetracycline Repressor, domain 2"/>
    <property type="match status" value="1"/>
</dbReference>
<feature type="domain" description="HTH tetR-type" evidence="3">
    <location>
        <begin position="3"/>
        <end position="63"/>
    </location>
</feature>
<accession>A0A368DPW3</accession>
<proteinExistence type="predicted"/>
<keyword evidence="1 2" id="KW-0238">DNA-binding</keyword>
<evidence type="ECO:0000259" key="3">
    <source>
        <dbReference type="PROSITE" id="PS50977"/>
    </source>
</evidence>